<dbReference type="KEGG" id="dvm:DvMF_2101"/>
<organism evidence="9">
    <name type="scientific">Nitratidesulfovibrio vulgaris (strain DSM 19637 / Miyazaki F)</name>
    <name type="common">Desulfovibrio vulgaris</name>
    <dbReference type="NCBI Taxonomy" id="883"/>
    <lineage>
        <taxon>Bacteria</taxon>
        <taxon>Pseudomonadati</taxon>
        <taxon>Thermodesulfobacteriota</taxon>
        <taxon>Desulfovibrionia</taxon>
        <taxon>Desulfovibrionales</taxon>
        <taxon>Desulfovibrionaceae</taxon>
        <taxon>Nitratidesulfovibrio</taxon>
    </lineage>
</organism>
<feature type="region of interest" description="Disordered" evidence="7">
    <location>
        <begin position="1"/>
        <end position="33"/>
    </location>
</feature>
<dbReference type="SUPFAM" id="SSF103473">
    <property type="entry name" value="MFS general substrate transporter"/>
    <property type="match status" value="1"/>
</dbReference>
<proteinExistence type="predicted"/>
<evidence type="ECO:0000256" key="2">
    <source>
        <dbReference type="ARBA" id="ARBA00022448"/>
    </source>
</evidence>
<dbReference type="HOGENOM" id="CLU_034180_11_0_7"/>
<dbReference type="InterPro" id="IPR011701">
    <property type="entry name" value="MFS"/>
</dbReference>
<dbReference type="PANTHER" id="PTHR23513">
    <property type="entry name" value="INTEGRAL MEMBRANE EFFLUX PROTEIN-RELATED"/>
    <property type="match status" value="1"/>
</dbReference>
<keyword evidence="3" id="KW-1003">Cell membrane</keyword>
<feature type="transmembrane region" description="Helical" evidence="8">
    <location>
        <begin position="189"/>
        <end position="218"/>
    </location>
</feature>
<dbReference type="GO" id="GO:0005886">
    <property type="term" value="C:plasma membrane"/>
    <property type="evidence" value="ECO:0007669"/>
    <property type="project" value="UniProtKB-SubCell"/>
</dbReference>
<keyword evidence="5 8" id="KW-1133">Transmembrane helix</keyword>
<keyword evidence="6 8" id="KW-0472">Membrane</keyword>
<feature type="transmembrane region" description="Helical" evidence="8">
    <location>
        <begin position="247"/>
        <end position="272"/>
    </location>
</feature>
<name>B8DQC5_NITV9</name>
<reference evidence="9" key="1">
    <citation type="submission" date="2008-10" db="EMBL/GenBank/DDBJ databases">
        <title>Complete sequence of Desulfovibrio vulgaris str. 'Miyazaki F'.</title>
        <authorList>
            <person name="Lucas S."/>
            <person name="Copeland A."/>
            <person name="Lapidus A."/>
            <person name="Glavina del Rio T."/>
            <person name="Dalin E."/>
            <person name="Tice H."/>
            <person name="Bruce D."/>
            <person name="Goodwin L."/>
            <person name="Pitluck S."/>
            <person name="Sims D."/>
            <person name="Brettin T."/>
            <person name="Detter J.C."/>
            <person name="Han C."/>
            <person name="Larimer F."/>
            <person name="Land M."/>
            <person name="Hauser L."/>
            <person name="Kyrpides N."/>
            <person name="Mikhailova N."/>
            <person name="Hazen T.C."/>
            <person name="Richardson P."/>
        </authorList>
    </citation>
    <scope>NUCLEOTIDE SEQUENCE</scope>
    <source>
        <strain evidence="9">Miyazaki F</strain>
    </source>
</reference>
<dbReference type="GO" id="GO:0022857">
    <property type="term" value="F:transmembrane transporter activity"/>
    <property type="evidence" value="ECO:0007669"/>
    <property type="project" value="InterPro"/>
</dbReference>
<feature type="region of interest" description="Disordered" evidence="7">
    <location>
        <begin position="433"/>
        <end position="479"/>
    </location>
</feature>
<feature type="transmembrane region" description="Helical" evidence="8">
    <location>
        <begin position="284"/>
        <end position="302"/>
    </location>
</feature>
<keyword evidence="2" id="KW-0813">Transport</keyword>
<gene>
    <name evidence="9" type="ordered locus">DvMF_2101</name>
</gene>
<sequence>MPTPTSASPSQTPSVTSSSGPSSSPSPQGGNSFREITHIPSLPRFWISQCGSYLAYNMLAVVIGWQIYAMTGSAMHLGLVGLAQFTPQLLLTLVVGGVADRFDRRRIAFCCQLAEGLMAVALAVGSATGNLTPAGVFAGAFLTGAARAFEQPAMNALLPGLVPVVVLPRVLAFGAGLRQASIIAGPALGGFLCAAGAQVGYGVCGAAFLIACAAILLVRRPDTAARREPMTLRSLFGGIDYVRRNPVILGAISLDLFSVLLGGATALLPIYASDILRTGPWGLGLLRASPAVGALCMSVYLARVPMRRRVGRRLFAGVVGFGVATITFGLSRSFPLSMAALAALGACDMISVVVRQTLVQLETPDEMRGRVGAVNSVFIGTSNQLGEFESGVTAAWFGATGSVVLGGVGTIVVALLWMRLFPALLRRDQLVGTPAESPEQGSEQGSAQAPDAASYAPTASCGQDAPVADAQPETARASG</sequence>
<dbReference type="eggNOG" id="COG0477">
    <property type="taxonomic scope" value="Bacteria"/>
</dbReference>
<feature type="transmembrane region" description="Helical" evidence="8">
    <location>
        <begin position="394"/>
        <end position="417"/>
    </location>
</feature>
<dbReference type="AlphaFoldDB" id="B8DQC5"/>
<keyword evidence="4 8" id="KW-0812">Transmembrane</keyword>
<evidence type="ECO:0000256" key="1">
    <source>
        <dbReference type="ARBA" id="ARBA00004651"/>
    </source>
</evidence>
<evidence type="ECO:0000313" key="9">
    <source>
        <dbReference type="EMBL" id="ACL09044.1"/>
    </source>
</evidence>
<feature type="transmembrane region" description="Helical" evidence="8">
    <location>
        <begin position="314"/>
        <end position="331"/>
    </location>
</feature>
<evidence type="ECO:0000256" key="4">
    <source>
        <dbReference type="ARBA" id="ARBA00022692"/>
    </source>
</evidence>
<dbReference type="Pfam" id="PF07690">
    <property type="entry name" value="MFS_1"/>
    <property type="match status" value="1"/>
</dbReference>
<feature type="transmembrane region" description="Helical" evidence="8">
    <location>
        <begin position="50"/>
        <end position="68"/>
    </location>
</feature>
<evidence type="ECO:0000256" key="6">
    <source>
        <dbReference type="ARBA" id="ARBA00023136"/>
    </source>
</evidence>
<feature type="transmembrane region" description="Helical" evidence="8">
    <location>
        <begin position="74"/>
        <end position="95"/>
    </location>
</feature>
<dbReference type="CDD" id="cd06173">
    <property type="entry name" value="MFS_MefA_like"/>
    <property type="match status" value="1"/>
</dbReference>
<evidence type="ECO:0000256" key="8">
    <source>
        <dbReference type="SAM" id="Phobius"/>
    </source>
</evidence>
<accession>B8DQC5</accession>
<comment type="subcellular location">
    <subcellularLocation>
        <location evidence="1">Cell membrane</location>
        <topology evidence="1">Multi-pass membrane protein</topology>
    </subcellularLocation>
</comment>
<dbReference type="EMBL" id="CP001197">
    <property type="protein sequence ID" value="ACL09044.1"/>
    <property type="molecule type" value="Genomic_DNA"/>
</dbReference>
<dbReference type="Gene3D" id="1.20.1250.20">
    <property type="entry name" value="MFS general substrate transporter like domains"/>
    <property type="match status" value="1"/>
</dbReference>
<evidence type="ECO:0000256" key="5">
    <source>
        <dbReference type="ARBA" id="ARBA00022989"/>
    </source>
</evidence>
<dbReference type="STRING" id="883.DvMF_2101"/>
<dbReference type="PANTHER" id="PTHR23513:SF9">
    <property type="entry name" value="ENTEROBACTIN EXPORTER ENTS"/>
    <property type="match status" value="1"/>
</dbReference>
<evidence type="ECO:0000256" key="7">
    <source>
        <dbReference type="SAM" id="MobiDB-lite"/>
    </source>
</evidence>
<dbReference type="InterPro" id="IPR036259">
    <property type="entry name" value="MFS_trans_sf"/>
</dbReference>
<feature type="transmembrane region" description="Helical" evidence="8">
    <location>
        <begin position="131"/>
        <end position="149"/>
    </location>
</feature>
<feature type="compositionally biased region" description="Low complexity" evidence="7">
    <location>
        <begin position="1"/>
        <end position="27"/>
    </location>
</feature>
<protein>
    <submittedName>
        <fullName evidence="9">Major facilitator superfamily MFS_1</fullName>
    </submittedName>
</protein>
<evidence type="ECO:0000256" key="3">
    <source>
        <dbReference type="ARBA" id="ARBA00022475"/>
    </source>
</evidence>